<dbReference type="Gene3D" id="2.40.50.140">
    <property type="entry name" value="Nucleic acid-binding proteins"/>
    <property type="match status" value="1"/>
</dbReference>
<feature type="domain" description="TRNA-binding" evidence="9">
    <location>
        <begin position="222"/>
        <end position="323"/>
    </location>
</feature>
<evidence type="ECO:0000313" key="10">
    <source>
        <dbReference type="EMBL" id="ERE90301.1"/>
    </source>
</evidence>
<dbReference type="GO" id="GO:0006412">
    <property type="term" value="P:translation"/>
    <property type="evidence" value="ECO:0007669"/>
    <property type="project" value="UniProtKB-KW"/>
</dbReference>
<dbReference type="CDD" id="cd02799">
    <property type="entry name" value="tRNA_bind_EMAP-II_like"/>
    <property type="match status" value="1"/>
</dbReference>
<dbReference type="EMBL" id="KE664112">
    <property type="protein sequence ID" value="ERE90301.1"/>
    <property type="molecule type" value="Genomic_DNA"/>
</dbReference>
<dbReference type="Pfam" id="PF01588">
    <property type="entry name" value="tRNA_bind"/>
    <property type="match status" value="1"/>
</dbReference>
<dbReference type="Proteomes" id="UP000030759">
    <property type="component" value="Unassembled WGS sequence"/>
</dbReference>
<dbReference type="GO" id="GO:0000049">
    <property type="term" value="F:tRNA binding"/>
    <property type="evidence" value="ECO:0007669"/>
    <property type="project" value="UniProtKB-UniRule"/>
</dbReference>
<evidence type="ECO:0000256" key="3">
    <source>
        <dbReference type="ARBA" id="ARBA00022555"/>
    </source>
</evidence>
<keyword evidence="3 6" id="KW-0820">tRNA-binding</keyword>
<keyword evidence="7" id="KW-0175">Coiled coil</keyword>
<dbReference type="GO" id="GO:0005737">
    <property type="term" value="C:cytoplasm"/>
    <property type="evidence" value="ECO:0007669"/>
    <property type="project" value="UniProtKB-SubCell"/>
</dbReference>
<evidence type="ECO:0000256" key="4">
    <source>
        <dbReference type="ARBA" id="ARBA00022884"/>
    </source>
</evidence>
<protein>
    <submittedName>
        <fullName evidence="10">Aminoacyl tRNA synthase complex-interacting multifunctional protein 1</fullName>
    </submittedName>
</protein>
<sequence length="383" mass="42636">MTSYKVKMECQLKYLICILELEVSEIVWWKLGVVVPTFNPSLKRQRQVDLCEFQVSLGYEVRIFCRFWAKMATNDAVLKRLEQKGAEADQIIEYLKQQVALLKEKAVLQATLREEKKLRVENAKLKKEIEELKQELIQAEIQNGVKQIPVPVQSDTPVQASSAVSTSVIQSTSVSTISCSIKEHSKGGGEEKKVKEKTDKKGEKKEKKLQSAAPSADSKPVDVSRLDLRIGRIVTVKKHPDADSLYVEEVDVGEAAPRTVISGLVNHVPLDQMQNRMVVLLCNLKPAKMRGILSQAMVMCASSPEKVEILAPPNGSVPGDRITFDAFPGEPDKELNPKKKIWEQIQPDLHTNAECVATYKGSPFEVKGKGVCRAQTMANSGIK</sequence>
<dbReference type="InterPro" id="IPR051270">
    <property type="entry name" value="Tyrosine-tRNA_ligase_regulator"/>
</dbReference>
<evidence type="ECO:0000256" key="5">
    <source>
        <dbReference type="ARBA" id="ARBA00022917"/>
    </source>
</evidence>
<name>A0A061IM93_CRIGR</name>
<dbReference type="SUPFAM" id="SSF50249">
    <property type="entry name" value="Nucleic acid-binding proteins"/>
    <property type="match status" value="1"/>
</dbReference>
<comment type="subcellular location">
    <subcellularLocation>
        <location evidence="1">Cytoplasm</location>
    </subcellularLocation>
</comment>
<accession>A0A061IM93</accession>
<reference evidence="11" key="1">
    <citation type="journal article" date="2013" name="Nat. Biotechnol.">
        <title>Chinese hamster genome sequenced from sorted chromosomes.</title>
        <authorList>
            <person name="Brinkrolf K."/>
            <person name="Rupp O."/>
            <person name="Laux H."/>
            <person name="Kollin F."/>
            <person name="Ernst W."/>
            <person name="Linke B."/>
            <person name="Kofler R."/>
            <person name="Romand S."/>
            <person name="Hesse F."/>
            <person name="Budach W.E."/>
            <person name="Galosy S."/>
            <person name="Muller D."/>
            <person name="Noll T."/>
            <person name="Wienberg J."/>
            <person name="Jostock T."/>
            <person name="Leonard M."/>
            <person name="Grillari J."/>
            <person name="Tauch A."/>
            <person name="Goesmann A."/>
            <person name="Helk B."/>
            <person name="Mott J.E."/>
            <person name="Puhler A."/>
            <person name="Borth N."/>
        </authorList>
    </citation>
    <scope>NUCLEOTIDE SEQUENCE [LARGE SCALE GENOMIC DNA]</scope>
    <source>
        <strain evidence="11">17A/GY</strain>
    </source>
</reference>
<dbReference type="InterPro" id="IPR012340">
    <property type="entry name" value="NA-bd_OB-fold"/>
</dbReference>
<evidence type="ECO:0000259" key="9">
    <source>
        <dbReference type="PROSITE" id="PS50886"/>
    </source>
</evidence>
<keyword evidence="5" id="KW-0648">Protein biosynthesis</keyword>
<proteinExistence type="predicted"/>
<feature type="coiled-coil region" evidence="7">
    <location>
        <begin position="78"/>
        <end position="142"/>
    </location>
</feature>
<dbReference type="FunFam" id="2.40.50.140:FF:000047">
    <property type="entry name" value="tyrosine--tRNA ligase, cytoplasmic isoform X2"/>
    <property type="match status" value="1"/>
</dbReference>
<evidence type="ECO:0000256" key="8">
    <source>
        <dbReference type="SAM" id="MobiDB-lite"/>
    </source>
</evidence>
<evidence type="ECO:0000256" key="1">
    <source>
        <dbReference type="ARBA" id="ARBA00004496"/>
    </source>
</evidence>
<organism evidence="10 11">
    <name type="scientific">Cricetulus griseus</name>
    <name type="common">Chinese hamster</name>
    <name type="synonym">Cricetulus barabensis griseus</name>
    <dbReference type="NCBI Taxonomy" id="10029"/>
    <lineage>
        <taxon>Eukaryota</taxon>
        <taxon>Metazoa</taxon>
        <taxon>Chordata</taxon>
        <taxon>Craniata</taxon>
        <taxon>Vertebrata</taxon>
        <taxon>Euteleostomi</taxon>
        <taxon>Mammalia</taxon>
        <taxon>Eutheria</taxon>
        <taxon>Euarchontoglires</taxon>
        <taxon>Glires</taxon>
        <taxon>Rodentia</taxon>
        <taxon>Myomorpha</taxon>
        <taxon>Muroidea</taxon>
        <taxon>Cricetidae</taxon>
        <taxon>Cricetinae</taxon>
        <taxon>Cricetulus</taxon>
    </lineage>
</organism>
<dbReference type="PANTHER" id="PTHR11586">
    <property type="entry name" value="TRNA-AMINOACYLATION COFACTOR ARC1 FAMILY MEMBER"/>
    <property type="match status" value="1"/>
</dbReference>
<keyword evidence="4 6" id="KW-0694">RNA-binding</keyword>
<gene>
    <name evidence="10" type="ORF">H671_1g1745</name>
</gene>
<evidence type="ECO:0000256" key="2">
    <source>
        <dbReference type="ARBA" id="ARBA00022490"/>
    </source>
</evidence>
<evidence type="ECO:0000256" key="7">
    <source>
        <dbReference type="SAM" id="Coils"/>
    </source>
</evidence>
<feature type="compositionally biased region" description="Basic and acidic residues" evidence="8">
    <location>
        <begin position="181"/>
        <end position="209"/>
    </location>
</feature>
<dbReference type="PROSITE" id="PS50886">
    <property type="entry name" value="TRBD"/>
    <property type="match status" value="1"/>
</dbReference>
<dbReference type="AlphaFoldDB" id="A0A061IM93"/>
<dbReference type="InterPro" id="IPR002547">
    <property type="entry name" value="tRNA-bd_dom"/>
</dbReference>
<evidence type="ECO:0000313" key="11">
    <source>
        <dbReference type="Proteomes" id="UP000030759"/>
    </source>
</evidence>
<keyword evidence="2" id="KW-0963">Cytoplasm</keyword>
<feature type="region of interest" description="Disordered" evidence="8">
    <location>
        <begin position="180"/>
        <end position="220"/>
    </location>
</feature>
<dbReference type="PANTHER" id="PTHR11586:SF33">
    <property type="entry name" value="AMINOACYL TRNA SYNTHASE COMPLEX-INTERACTING MULTIFUNCTIONAL PROTEIN 1"/>
    <property type="match status" value="1"/>
</dbReference>
<evidence type="ECO:0000256" key="6">
    <source>
        <dbReference type="PROSITE-ProRule" id="PRU00209"/>
    </source>
</evidence>